<proteinExistence type="predicted"/>
<protein>
    <submittedName>
        <fullName evidence="1">Uncharacterized protein</fullName>
    </submittedName>
</protein>
<reference evidence="1" key="1">
    <citation type="journal article" date="2015" name="Genome Announc.">
        <title>Complete Genome Sequences of Two Strains of Candidatus Filomicrobium marinum, a Methanesulfonate-Degrading Species.</title>
        <authorList>
            <person name="Henriques A.C."/>
            <person name="De Marco P."/>
        </authorList>
    </citation>
    <scope>NUCLEOTIDE SEQUENCE</scope>
    <source>
        <strain evidence="1">Berkeley</strain>
    </source>
</reference>
<sequence>MSGGMVRSSRAGEIRGFDLVAVGIVDERGEVGRHRGLARARCSSADAAFRECDIEKGAHGVFGRCAQADVEAGIGGHANEGGPLIEPEFGIALAEADSRFAGDEPRQPEWGEHAFIDFAAELQVAHGHRDMIDHCAAFLE</sequence>
<dbReference type="AlphaFoldDB" id="A0A0D6JID2"/>
<dbReference type="KEGG" id="fiy:BN1229_v1_3192"/>
<accession>A0A0D6JID2</accession>
<dbReference type="EMBL" id="LN829119">
    <property type="protein sequence ID" value="CPR21759.1"/>
    <property type="molecule type" value="Genomic_DNA"/>
</dbReference>
<dbReference type="KEGG" id="fil:BN1229_v1_2720"/>
<evidence type="ECO:0000313" key="1">
    <source>
        <dbReference type="EMBL" id="CPR21759.1"/>
    </source>
</evidence>
<dbReference type="Proteomes" id="UP000033187">
    <property type="component" value="Chromosome 1"/>
</dbReference>
<gene>
    <name evidence="1" type="ORF">YBN1229_v1_3192</name>
</gene>
<organism evidence="1 2">
    <name type="scientific">Candidatus Filomicrobium marinum</name>
    <dbReference type="NCBI Taxonomy" id="1608628"/>
    <lineage>
        <taxon>Bacteria</taxon>
        <taxon>Pseudomonadati</taxon>
        <taxon>Pseudomonadota</taxon>
        <taxon>Alphaproteobacteria</taxon>
        <taxon>Hyphomicrobiales</taxon>
        <taxon>Hyphomicrobiaceae</taxon>
        <taxon>Filomicrobium</taxon>
    </lineage>
</organism>
<name>A0A0D6JID2_9HYPH</name>
<evidence type="ECO:0000313" key="2">
    <source>
        <dbReference type="Proteomes" id="UP000033187"/>
    </source>
</evidence>
<keyword evidence="2" id="KW-1185">Reference proteome</keyword>